<dbReference type="Proteomes" id="UP000323537">
    <property type="component" value="Unassembled WGS sequence"/>
</dbReference>
<proteinExistence type="predicted"/>
<dbReference type="EMBL" id="FOPZ01000013">
    <property type="protein sequence ID" value="SFH62332.1"/>
    <property type="molecule type" value="Genomic_DNA"/>
</dbReference>
<name>A0A1I3BJ87_9EURY</name>
<evidence type="ECO:0000313" key="2">
    <source>
        <dbReference type="Proteomes" id="UP000323537"/>
    </source>
</evidence>
<gene>
    <name evidence="1" type="ORF">SAMN04488066_1131</name>
</gene>
<reference evidence="1 2" key="1">
    <citation type="submission" date="2016-10" db="EMBL/GenBank/DDBJ databases">
        <authorList>
            <person name="Varghese N."/>
            <person name="Submissions S."/>
        </authorList>
    </citation>
    <scope>NUCLEOTIDE SEQUENCE [LARGE SCALE GENOMIC DNA]</scope>
    <source>
        <strain evidence="1 2">CGMCC 1.6377</strain>
    </source>
</reference>
<accession>A0A1I3BJ87</accession>
<sequence>MPPLEITDDHRERIERLREELADRHAGPYATVGTEEVLSYLLDLAEAVDDPDRSADPDR</sequence>
<dbReference type="AlphaFoldDB" id="A0A1I3BJ87"/>
<feature type="non-terminal residue" evidence="1">
    <location>
        <position position="59"/>
    </location>
</feature>
<protein>
    <submittedName>
        <fullName evidence="1">Uncharacterized protein</fullName>
    </submittedName>
</protein>
<keyword evidence="2" id="KW-1185">Reference proteome</keyword>
<evidence type="ECO:0000313" key="1">
    <source>
        <dbReference type="EMBL" id="SFH62332.1"/>
    </source>
</evidence>
<organism evidence="1 2">
    <name type="scientific">Halorubrum aquaticum</name>
    <dbReference type="NCBI Taxonomy" id="387340"/>
    <lineage>
        <taxon>Archaea</taxon>
        <taxon>Methanobacteriati</taxon>
        <taxon>Methanobacteriota</taxon>
        <taxon>Stenosarchaea group</taxon>
        <taxon>Halobacteria</taxon>
        <taxon>Halobacteriales</taxon>
        <taxon>Haloferacaceae</taxon>
        <taxon>Halorubrum</taxon>
    </lineage>
</organism>